<name>A0A094Q4J3_9ZZZZ</name>
<sequence length="500" mass="55416">MLLVGAVIVWLFGLLIRVHLLRTPLGSLNADEAYTGLQAMSILNGELPVIMGGAGYTAIFDSYFFVPFVWIFGAHVVPLKLLSSLWWAGAALLMYWLAKRFVGRSWGLLAASMVWVAPGALMLLSTRAYEAYGLGLLVSVLTAFATIRIVTDRELPRRWVILAGAGAGLAFYLHPMFIAVALPMMMVPCWIHRREIRRWWIPAAGSAIFVNVPLLLWNVRNSWPSLSQPAPSTESVPTRFVRFFTGLLPRSFGLKNPGGEWIWGSISLVIYVMLLGLIVWGVVELVRIGARGLVIAIPAIFCWPILSLFSNMGFVTDGRYTIVGFPFLIIALVVGVRSLVVRMKRPQLTGVIAPVIAGVLWVGVFLIPWVRDNAPDVVDDPNANVQAIVDVLVADNYEFAAGNYWLTLPIEYQSDRQVLTAVAGHPWGAVFPWQPQFRWGVRLPQTQSEVMAASPSEVAYVFLPGDEQVDILRLPIEEYERREVGGAVLYLPLVHSVVPE</sequence>
<comment type="caution">
    <text evidence="9">The sequence shown here is derived from an EMBL/GenBank/DDBJ whole genome shotgun (WGS) entry which is preliminary data.</text>
</comment>
<dbReference type="EMBL" id="JNSL01000072">
    <property type="protein sequence ID" value="KGA16949.1"/>
    <property type="molecule type" value="Genomic_DNA"/>
</dbReference>
<comment type="subcellular location">
    <subcellularLocation>
        <location evidence="1">Cell membrane</location>
        <topology evidence="1">Multi-pass membrane protein</topology>
    </subcellularLocation>
</comment>
<evidence type="ECO:0000256" key="8">
    <source>
        <dbReference type="SAM" id="Phobius"/>
    </source>
</evidence>
<feature type="transmembrane region" description="Helical" evidence="8">
    <location>
        <begin position="261"/>
        <end position="286"/>
    </location>
</feature>
<feature type="transmembrane region" description="Helical" evidence="8">
    <location>
        <begin position="49"/>
        <end position="72"/>
    </location>
</feature>
<feature type="transmembrane region" description="Helical" evidence="8">
    <location>
        <begin position="320"/>
        <end position="339"/>
    </location>
</feature>
<reference evidence="9" key="1">
    <citation type="submission" date="2014-06" db="EMBL/GenBank/DDBJ databases">
        <title>Key roles for freshwater Actinobacteria revealed by deep metagenomic sequencing.</title>
        <authorList>
            <person name="Ghai R."/>
            <person name="Mizuno C.M."/>
            <person name="Picazo A."/>
            <person name="Camacho A."/>
            <person name="Rodriguez-Valera F."/>
        </authorList>
    </citation>
    <scope>NUCLEOTIDE SEQUENCE</scope>
</reference>
<evidence type="ECO:0000256" key="3">
    <source>
        <dbReference type="ARBA" id="ARBA00022676"/>
    </source>
</evidence>
<feature type="transmembrane region" description="Helical" evidence="8">
    <location>
        <begin position="131"/>
        <end position="150"/>
    </location>
</feature>
<keyword evidence="3" id="KW-0328">Glycosyltransferase</keyword>
<dbReference type="InterPro" id="IPR050297">
    <property type="entry name" value="LipidA_mod_glycosyltrf_83"/>
</dbReference>
<feature type="transmembrane region" description="Helical" evidence="8">
    <location>
        <begin position="199"/>
        <end position="219"/>
    </location>
</feature>
<organism evidence="9">
    <name type="scientific">freshwater metagenome</name>
    <dbReference type="NCBI Taxonomy" id="449393"/>
    <lineage>
        <taxon>unclassified sequences</taxon>
        <taxon>metagenomes</taxon>
        <taxon>ecological metagenomes</taxon>
    </lineage>
</organism>
<keyword evidence="4" id="KW-0808">Transferase</keyword>
<keyword evidence="6 8" id="KW-1133">Transmembrane helix</keyword>
<evidence type="ECO:0000256" key="6">
    <source>
        <dbReference type="ARBA" id="ARBA00022989"/>
    </source>
</evidence>
<dbReference type="GO" id="GO:0008610">
    <property type="term" value="P:lipid biosynthetic process"/>
    <property type="evidence" value="ECO:0007669"/>
    <property type="project" value="UniProtKB-ARBA"/>
</dbReference>
<feature type="transmembrane region" description="Helical" evidence="8">
    <location>
        <begin position="351"/>
        <end position="370"/>
    </location>
</feature>
<evidence type="ECO:0000256" key="5">
    <source>
        <dbReference type="ARBA" id="ARBA00022692"/>
    </source>
</evidence>
<evidence type="ECO:0000256" key="2">
    <source>
        <dbReference type="ARBA" id="ARBA00022475"/>
    </source>
</evidence>
<evidence type="ECO:0000313" key="9">
    <source>
        <dbReference type="EMBL" id="KGA16949.1"/>
    </source>
</evidence>
<evidence type="ECO:0000256" key="7">
    <source>
        <dbReference type="ARBA" id="ARBA00023136"/>
    </source>
</evidence>
<dbReference type="GO" id="GO:0005886">
    <property type="term" value="C:plasma membrane"/>
    <property type="evidence" value="ECO:0007669"/>
    <property type="project" value="UniProtKB-SubCell"/>
</dbReference>
<keyword evidence="2" id="KW-1003">Cell membrane</keyword>
<dbReference type="PANTHER" id="PTHR33908:SF11">
    <property type="entry name" value="MEMBRANE PROTEIN"/>
    <property type="match status" value="1"/>
</dbReference>
<accession>A0A094Q4J3</accession>
<feature type="transmembrane region" description="Helical" evidence="8">
    <location>
        <begin position="293"/>
        <end position="314"/>
    </location>
</feature>
<proteinExistence type="predicted"/>
<protein>
    <submittedName>
        <fullName evidence="9">Uncharacterized protein</fullName>
    </submittedName>
</protein>
<keyword evidence="7 8" id="KW-0472">Membrane</keyword>
<dbReference type="AlphaFoldDB" id="A0A094Q4J3"/>
<feature type="transmembrane region" description="Helical" evidence="8">
    <location>
        <begin position="162"/>
        <end position="187"/>
    </location>
</feature>
<evidence type="ECO:0000256" key="1">
    <source>
        <dbReference type="ARBA" id="ARBA00004651"/>
    </source>
</evidence>
<dbReference type="PANTHER" id="PTHR33908">
    <property type="entry name" value="MANNOSYLTRANSFERASE YKCB-RELATED"/>
    <property type="match status" value="1"/>
</dbReference>
<keyword evidence="5 8" id="KW-0812">Transmembrane</keyword>
<dbReference type="GO" id="GO:0016763">
    <property type="term" value="F:pentosyltransferase activity"/>
    <property type="evidence" value="ECO:0007669"/>
    <property type="project" value="TreeGrafter"/>
</dbReference>
<feature type="transmembrane region" description="Helical" evidence="8">
    <location>
        <begin position="79"/>
        <end position="98"/>
    </location>
</feature>
<evidence type="ECO:0000256" key="4">
    <source>
        <dbReference type="ARBA" id="ARBA00022679"/>
    </source>
</evidence>
<gene>
    <name evidence="9" type="ORF">GM51_11500</name>
</gene>
<feature type="transmembrane region" description="Helical" evidence="8">
    <location>
        <begin position="104"/>
        <end position="124"/>
    </location>
</feature>